<evidence type="ECO:0000313" key="1">
    <source>
        <dbReference type="EMBL" id="RDU22594.1"/>
    </source>
</evidence>
<keyword evidence="2" id="KW-1185">Reference proteome</keyword>
<reference evidence="1 2" key="1">
    <citation type="submission" date="2018-07" db="EMBL/GenBank/DDBJ databases">
        <title>Anaerosacharophilus polymeroproducens gen. nov. sp. nov., an anaerobic bacterium isolated from salt field.</title>
        <authorList>
            <person name="Kim W."/>
            <person name="Yang S.-H."/>
            <person name="Oh J."/>
            <person name="Lee J.-H."/>
            <person name="Kwon K.K."/>
        </authorList>
    </citation>
    <scope>NUCLEOTIDE SEQUENCE [LARGE SCALE GENOMIC DNA]</scope>
    <source>
        <strain evidence="1 2">MCWD5</strain>
    </source>
</reference>
<dbReference type="Proteomes" id="UP000255036">
    <property type="component" value="Unassembled WGS sequence"/>
</dbReference>
<comment type="caution">
    <text evidence="1">The sequence shown here is derived from an EMBL/GenBank/DDBJ whole genome shotgun (WGS) entry which is preliminary data.</text>
</comment>
<evidence type="ECO:0000313" key="2">
    <source>
        <dbReference type="Proteomes" id="UP000255036"/>
    </source>
</evidence>
<dbReference type="AlphaFoldDB" id="A0A371ASP2"/>
<accession>A0A371ASP2</accession>
<dbReference type="EMBL" id="QRCT01000049">
    <property type="protein sequence ID" value="RDU22594.1"/>
    <property type="molecule type" value="Genomic_DNA"/>
</dbReference>
<gene>
    <name evidence="1" type="ORF">DWV06_15065</name>
</gene>
<dbReference type="RefSeq" id="WP_115483004.1">
    <property type="nucleotide sequence ID" value="NZ_QRCT01000049.1"/>
</dbReference>
<sequence>MYDTKGYDYVISGVNGFFTSLVRDNLDNLFLMGKILNNFFKNGKFSTEGSENTEKALDYLERTYLNDKYANKTWYYGGRSLGNIADMLSGASCFVQGIGSFVVGIGGSSGSMALASTGVGSVVAVPVGAVSGAAVIAGTALSGFGASLTYSSAGNFKDNWEKFQESKCS</sequence>
<name>A0A371ASP2_9FIRM</name>
<proteinExistence type="predicted"/>
<protein>
    <submittedName>
        <fullName evidence="1">Uncharacterized protein</fullName>
    </submittedName>
</protein>
<organism evidence="1 2">
    <name type="scientific">Anaerosacchariphilus polymeriproducens</name>
    <dbReference type="NCBI Taxonomy" id="1812858"/>
    <lineage>
        <taxon>Bacteria</taxon>
        <taxon>Bacillati</taxon>
        <taxon>Bacillota</taxon>
        <taxon>Clostridia</taxon>
        <taxon>Lachnospirales</taxon>
        <taxon>Lachnospiraceae</taxon>
        <taxon>Anaerosacchariphilus</taxon>
    </lineage>
</organism>